<organism evidence="2 3">
    <name type="scientific">Actinomycetospora flava</name>
    <dbReference type="NCBI Taxonomy" id="3129232"/>
    <lineage>
        <taxon>Bacteria</taxon>
        <taxon>Bacillati</taxon>
        <taxon>Actinomycetota</taxon>
        <taxon>Actinomycetes</taxon>
        <taxon>Pseudonocardiales</taxon>
        <taxon>Pseudonocardiaceae</taxon>
        <taxon>Actinomycetospora</taxon>
    </lineage>
</organism>
<dbReference type="EMBL" id="JBBEGM010000001">
    <property type="protein sequence ID" value="MEJ2860553.1"/>
    <property type="molecule type" value="Genomic_DNA"/>
</dbReference>
<evidence type="ECO:0000313" key="3">
    <source>
        <dbReference type="Proteomes" id="UP001369736"/>
    </source>
</evidence>
<feature type="domain" description="Helix-turn-helix" evidence="1">
    <location>
        <begin position="11"/>
        <end position="66"/>
    </location>
</feature>
<accession>A0ABU8LZJ3</accession>
<gene>
    <name evidence="2" type="ORF">WCD58_05270</name>
</gene>
<protein>
    <submittedName>
        <fullName evidence="2">Helix-turn-helix domain-containing protein</fullName>
    </submittedName>
</protein>
<dbReference type="SUPFAM" id="SSF46955">
    <property type="entry name" value="Putative DNA-binding domain"/>
    <property type="match status" value="1"/>
</dbReference>
<dbReference type="InterPro" id="IPR036388">
    <property type="entry name" value="WH-like_DNA-bd_sf"/>
</dbReference>
<dbReference type="Pfam" id="PF12728">
    <property type="entry name" value="HTH_17"/>
    <property type="match status" value="1"/>
</dbReference>
<reference evidence="2 3" key="1">
    <citation type="submission" date="2024-03" db="EMBL/GenBank/DDBJ databases">
        <title>Actinomycetospora sp. OC33-EN07, a novel actinomycete isolated from wild orchid (Aerides multiflora).</title>
        <authorList>
            <person name="Suriyachadkun C."/>
        </authorList>
    </citation>
    <scope>NUCLEOTIDE SEQUENCE [LARGE SCALE GENOMIC DNA]</scope>
    <source>
        <strain evidence="2 3">OC33-EN07</strain>
    </source>
</reference>
<evidence type="ECO:0000259" key="1">
    <source>
        <dbReference type="Pfam" id="PF12728"/>
    </source>
</evidence>
<dbReference type="Gene3D" id="1.10.10.10">
    <property type="entry name" value="Winged helix-like DNA-binding domain superfamily/Winged helix DNA-binding domain"/>
    <property type="match status" value="1"/>
</dbReference>
<sequence>MSTDAGPLERLLTSREVSEIIGVPDNTLRDWRCDAVGPPFIRIGRGGRNQPVRYRLRDLERWLDERTVRTEARP</sequence>
<dbReference type="Proteomes" id="UP001369736">
    <property type="component" value="Unassembled WGS sequence"/>
</dbReference>
<keyword evidence="3" id="KW-1185">Reference proteome</keyword>
<dbReference type="RefSeq" id="WP_337700199.1">
    <property type="nucleotide sequence ID" value="NZ_JBBEGM010000001.1"/>
</dbReference>
<proteinExistence type="predicted"/>
<comment type="caution">
    <text evidence="2">The sequence shown here is derived from an EMBL/GenBank/DDBJ whole genome shotgun (WGS) entry which is preliminary data.</text>
</comment>
<evidence type="ECO:0000313" key="2">
    <source>
        <dbReference type="EMBL" id="MEJ2860553.1"/>
    </source>
</evidence>
<dbReference type="InterPro" id="IPR009061">
    <property type="entry name" value="DNA-bd_dom_put_sf"/>
</dbReference>
<name>A0ABU8LZJ3_9PSEU</name>
<dbReference type="InterPro" id="IPR041657">
    <property type="entry name" value="HTH_17"/>
</dbReference>